<dbReference type="GO" id="GO:0003677">
    <property type="term" value="F:DNA binding"/>
    <property type="evidence" value="ECO:0007669"/>
    <property type="project" value="TreeGrafter"/>
</dbReference>
<evidence type="ECO:0000256" key="2">
    <source>
        <dbReference type="SAM" id="Coils"/>
    </source>
</evidence>
<keyword evidence="2" id="KW-0175">Coiled coil</keyword>
<evidence type="ECO:0000259" key="4">
    <source>
        <dbReference type="PROSITE" id="PS50158"/>
    </source>
</evidence>
<dbReference type="InterPro" id="IPR050863">
    <property type="entry name" value="CenT-Element_Derived"/>
</dbReference>
<keyword evidence="1" id="KW-0863">Zinc-finger</keyword>
<accession>A0A3L6N1D5</accession>
<dbReference type="GO" id="GO:0005634">
    <property type="term" value="C:nucleus"/>
    <property type="evidence" value="ECO:0007669"/>
    <property type="project" value="TreeGrafter"/>
</dbReference>
<dbReference type="PANTHER" id="PTHR19303:SF62">
    <property type="entry name" value="HTH CENPB-TYPE DOMAIN-CONTAINING PROTEIN-RELATED"/>
    <property type="match status" value="1"/>
</dbReference>
<dbReference type="AlphaFoldDB" id="A0A3L6N1D5"/>
<dbReference type="Proteomes" id="UP000270866">
    <property type="component" value="Unassembled WGS sequence"/>
</dbReference>
<dbReference type="PANTHER" id="PTHR19303">
    <property type="entry name" value="TRANSPOSON"/>
    <property type="match status" value="1"/>
</dbReference>
<dbReference type="InterPro" id="IPR001878">
    <property type="entry name" value="Znf_CCHC"/>
</dbReference>
<feature type="coiled-coil region" evidence="2">
    <location>
        <begin position="364"/>
        <end position="391"/>
    </location>
</feature>
<sequence>MANSLLADREALPVGKLWVHNFIQRQPELKACRFRRYDYKRAKCEDPTIIQGWFRLVENTIAKYGIQLADIWNFDETGFMMGMIEPGMVVTSSERRGIPKKIQPGNREWITVIQAVNAEGQSIAPFIIGSGQYHLANWYRECNLPGDWVIALSENGWTNNQLGLNWLQHFDRSTKDRSVGSYRLLILDGHESHHSIEFERYCKENKIITLCMPAHASHLLQPLDVGCFGPLKKAYGREIEHLMGCSINHITKIEFFPAFHAAYRATITESNIKGGFRGAGLAPFDPENVISKLDVQLRTPTPPAEVTIPSTPWTARTPKTLLEAQSHSKYLQGRVRNHKSSSPESIIEAVKHFEKATSVLIHKIVLLEDRLQQVEQENQIVKRRRRGKRTRLQKGETLTIEEASQAIDQMDVDTQVAAESSRSGGRGRSKGPRVSHCSKCGRAGHNTRTCQEEIEVNLEEYSN</sequence>
<feature type="region of interest" description="Disordered" evidence="3">
    <location>
        <begin position="403"/>
        <end position="446"/>
    </location>
</feature>
<keyword evidence="1" id="KW-0479">Metal-binding</keyword>
<dbReference type="InterPro" id="IPR004875">
    <property type="entry name" value="DDE_SF_endonuclease_dom"/>
</dbReference>
<dbReference type="Pfam" id="PF03184">
    <property type="entry name" value="DDE_1"/>
    <property type="match status" value="1"/>
</dbReference>
<evidence type="ECO:0000313" key="5">
    <source>
        <dbReference type="EMBL" id="RKK11068.1"/>
    </source>
</evidence>
<evidence type="ECO:0000256" key="3">
    <source>
        <dbReference type="SAM" id="MobiDB-lite"/>
    </source>
</evidence>
<dbReference type="PROSITE" id="PS50158">
    <property type="entry name" value="ZF_CCHC"/>
    <property type="match status" value="1"/>
</dbReference>
<dbReference type="GO" id="GO:0008270">
    <property type="term" value="F:zinc ion binding"/>
    <property type="evidence" value="ECO:0007669"/>
    <property type="project" value="UniProtKB-KW"/>
</dbReference>
<comment type="caution">
    <text evidence="5">The sequence shown here is derived from an EMBL/GenBank/DDBJ whole genome shotgun (WGS) entry which is preliminary data.</text>
</comment>
<feature type="domain" description="CCHC-type" evidence="4">
    <location>
        <begin position="437"/>
        <end position="452"/>
    </location>
</feature>
<proteinExistence type="predicted"/>
<dbReference type="EMBL" id="MRCU01000010">
    <property type="protein sequence ID" value="RKK11068.1"/>
    <property type="molecule type" value="Genomic_DNA"/>
</dbReference>
<evidence type="ECO:0000256" key="1">
    <source>
        <dbReference type="PROSITE-ProRule" id="PRU00047"/>
    </source>
</evidence>
<protein>
    <recommendedName>
        <fullName evidence="4">CCHC-type domain-containing protein</fullName>
    </recommendedName>
</protein>
<keyword evidence="1" id="KW-0862">Zinc</keyword>
<reference evidence="5 6" key="1">
    <citation type="journal article" date="2018" name="Sci. Rep.">
        <title>Characterisation of pathogen-specific regions and novel effector candidates in Fusarium oxysporum f. sp. cepae.</title>
        <authorList>
            <person name="Armitage A.D."/>
            <person name="Taylor A."/>
            <person name="Sobczyk M.K."/>
            <person name="Baxter L."/>
            <person name="Greenfield B.P."/>
            <person name="Bates H.J."/>
            <person name="Wilson F."/>
            <person name="Jackson A.C."/>
            <person name="Ott S."/>
            <person name="Harrison R.J."/>
            <person name="Clarkson J.P."/>
        </authorList>
    </citation>
    <scope>NUCLEOTIDE SEQUENCE [LARGE SCALE GENOMIC DNA]</scope>
    <source>
        <strain evidence="5 6">FoC_Fus2</strain>
    </source>
</reference>
<evidence type="ECO:0000313" key="6">
    <source>
        <dbReference type="Proteomes" id="UP000270866"/>
    </source>
</evidence>
<name>A0A3L6N1D5_FUSOX</name>
<gene>
    <name evidence="5" type="ORF">BFJ65_g15060</name>
</gene>
<organism evidence="5 6">
    <name type="scientific">Fusarium oxysporum f. sp. cepae</name>
    <dbReference type="NCBI Taxonomy" id="396571"/>
    <lineage>
        <taxon>Eukaryota</taxon>
        <taxon>Fungi</taxon>
        <taxon>Dikarya</taxon>
        <taxon>Ascomycota</taxon>
        <taxon>Pezizomycotina</taxon>
        <taxon>Sordariomycetes</taxon>
        <taxon>Hypocreomycetidae</taxon>
        <taxon>Hypocreales</taxon>
        <taxon>Nectriaceae</taxon>
        <taxon>Fusarium</taxon>
        <taxon>Fusarium oxysporum species complex</taxon>
    </lineage>
</organism>